<dbReference type="SFLD" id="SFLDG00002">
    <property type="entry name" value="C1.7:_P-type_atpase_like"/>
    <property type="match status" value="1"/>
</dbReference>
<dbReference type="GO" id="GO:0016887">
    <property type="term" value="F:ATP hydrolysis activity"/>
    <property type="evidence" value="ECO:0007669"/>
    <property type="project" value="InterPro"/>
</dbReference>
<keyword evidence="13 14" id="KW-0472">Membrane</keyword>
<dbReference type="InterPro" id="IPR036412">
    <property type="entry name" value="HAD-like_sf"/>
</dbReference>
<protein>
    <submittedName>
        <fullName evidence="16">Cadmium-translocating P-type ATPase</fullName>
        <ecNumber evidence="16">3.6.3.3</ecNumber>
    </submittedName>
</protein>
<dbReference type="PRINTS" id="PR00120">
    <property type="entry name" value="HATPASE"/>
</dbReference>
<feature type="transmembrane region" description="Helical" evidence="14">
    <location>
        <begin position="613"/>
        <end position="632"/>
    </location>
</feature>
<dbReference type="GO" id="GO:0046872">
    <property type="term" value="F:metal ion binding"/>
    <property type="evidence" value="ECO:0007669"/>
    <property type="project" value="UniProtKB-KW"/>
</dbReference>
<evidence type="ECO:0000256" key="4">
    <source>
        <dbReference type="ARBA" id="ARBA00022692"/>
    </source>
</evidence>
<keyword evidence="5 14" id="KW-0479">Metal-binding</keyword>
<gene>
    <name evidence="16" type="primary">cadA</name>
    <name evidence="16" type="ORF">FEZ33_02680</name>
</gene>
<dbReference type="SFLD" id="SFLDS00003">
    <property type="entry name" value="Haloacid_Dehalogenase"/>
    <property type="match status" value="1"/>
</dbReference>
<keyword evidence="9" id="KW-0460">Magnesium</keyword>
<evidence type="ECO:0000313" key="17">
    <source>
        <dbReference type="Proteomes" id="UP000306420"/>
    </source>
</evidence>
<evidence type="ECO:0000256" key="10">
    <source>
        <dbReference type="ARBA" id="ARBA00022967"/>
    </source>
</evidence>
<keyword evidence="6 14" id="KW-0547">Nucleotide-binding</keyword>
<dbReference type="SUPFAM" id="SSF81653">
    <property type="entry name" value="Calcium ATPase, transduction domain A"/>
    <property type="match status" value="1"/>
</dbReference>
<dbReference type="PANTHER" id="PTHR43079">
    <property type="entry name" value="PROBABLE CADMIUM/ZINC-TRANSPORTING ATPASE HMA1"/>
    <property type="match status" value="1"/>
</dbReference>
<dbReference type="FunFam" id="2.70.150.10:FF:000020">
    <property type="entry name" value="Copper-exporting P-type ATPase A"/>
    <property type="match status" value="1"/>
</dbReference>
<comment type="caution">
    <text evidence="16">The sequence shown here is derived from an EMBL/GenBank/DDBJ whole genome shotgun (WGS) entry which is preliminary data.</text>
</comment>
<organism evidence="16 17">
    <name type="scientific">Ruoffia tabacinasalis</name>
    <dbReference type="NCBI Taxonomy" id="87458"/>
    <lineage>
        <taxon>Bacteria</taxon>
        <taxon>Bacillati</taxon>
        <taxon>Bacillota</taxon>
        <taxon>Bacilli</taxon>
        <taxon>Lactobacillales</taxon>
        <taxon>Aerococcaceae</taxon>
        <taxon>Ruoffia</taxon>
    </lineage>
</organism>
<accession>A0A5R9EFU8</accession>
<dbReference type="EC" id="3.6.3.3" evidence="16"/>
<evidence type="ECO:0000259" key="15">
    <source>
        <dbReference type="Pfam" id="PF00122"/>
    </source>
</evidence>
<keyword evidence="8 14" id="KW-0067">ATP-binding</keyword>
<keyword evidence="7" id="KW-0813">Transport</keyword>
<dbReference type="EMBL" id="VBSP01000005">
    <property type="protein sequence ID" value="TLQ48957.1"/>
    <property type="molecule type" value="Genomic_DNA"/>
</dbReference>
<evidence type="ECO:0000256" key="12">
    <source>
        <dbReference type="ARBA" id="ARBA00023008"/>
    </source>
</evidence>
<keyword evidence="10" id="KW-1278">Translocase</keyword>
<feature type="transmembrane region" description="Helical" evidence="14">
    <location>
        <begin position="25"/>
        <end position="43"/>
    </location>
</feature>
<dbReference type="Pfam" id="PF00122">
    <property type="entry name" value="E1-E2_ATPase"/>
    <property type="match status" value="1"/>
</dbReference>
<feature type="transmembrane region" description="Helical" evidence="14">
    <location>
        <begin position="107"/>
        <end position="124"/>
    </location>
</feature>
<dbReference type="Gene3D" id="2.70.150.10">
    <property type="entry name" value="Calcium-transporting ATPase, cytoplasmic transduction domain A"/>
    <property type="match status" value="1"/>
</dbReference>
<dbReference type="GO" id="GO:0006825">
    <property type="term" value="P:copper ion transport"/>
    <property type="evidence" value="ECO:0007669"/>
    <property type="project" value="UniProtKB-KW"/>
</dbReference>
<dbReference type="InterPro" id="IPR008250">
    <property type="entry name" value="ATPase_P-typ_transduc_dom_A_sf"/>
</dbReference>
<evidence type="ECO:0000256" key="7">
    <source>
        <dbReference type="ARBA" id="ARBA00022796"/>
    </source>
</evidence>
<dbReference type="InterPro" id="IPR018303">
    <property type="entry name" value="ATPase_P-typ_P_site"/>
</dbReference>
<dbReference type="InterPro" id="IPR059000">
    <property type="entry name" value="ATPase_P-type_domA"/>
</dbReference>
<dbReference type="InterPro" id="IPR044492">
    <property type="entry name" value="P_typ_ATPase_HD_dom"/>
</dbReference>
<dbReference type="Gene3D" id="3.40.1110.10">
    <property type="entry name" value="Calcium-transporting ATPase, cytoplasmic domain N"/>
    <property type="match status" value="1"/>
</dbReference>
<dbReference type="RefSeq" id="WP_138403851.1">
    <property type="nucleotide sequence ID" value="NZ_VBSP01000005.1"/>
</dbReference>
<dbReference type="NCBIfam" id="TIGR01525">
    <property type="entry name" value="ATPase-IB_hvy"/>
    <property type="match status" value="1"/>
</dbReference>
<feature type="transmembrane region" description="Helical" evidence="14">
    <location>
        <begin position="290"/>
        <end position="313"/>
    </location>
</feature>
<keyword evidence="3 14" id="KW-1003">Cell membrane</keyword>
<dbReference type="GO" id="GO:0005886">
    <property type="term" value="C:plasma membrane"/>
    <property type="evidence" value="ECO:0007669"/>
    <property type="project" value="UniProtKB-SubCell"/>
</dbReference>
<feature type="transmembrane region" description="Helical" evidence="14">
    <location>
        <begin position="587"/>
        <end position="607"/>
    </location>
</feature>
<dbReference type="OrthoDB" id="9813266at2"/>
<evidence type="ECO:0000256" key="13">
    <source>
        <dbReference type="ARBA" id="ARBA00023136"/>
    </source>
</evidence>
<feature type="domain" description="P-type ATPase A" evidence="15">
    <location>
        <begin position="138"/>
        <end position="238"/>
    </location>
</feature>
<keyword evidence="4 14" id="KW-0812">Transmembrane</keyword>
<sequence length="638" mass="69724">MNQIKEHNHEAHTEHEHQHHGKLPVVLYFIGLIAFFVGLYFEFTNNNLLATSAFLASIVTAGYHVIMEGVGDTISNTLKLKRFMPNIHFLMALATLGAVLIGNSEEGALLIVIFAGAHFLESYVDGKSKKEITNLLEMNPTEARLVLENGETHLVSVEEVKVGDTLQVLNGDQIPTDGIILQGTSSVDESSINGESIPKEKTVGDEVFASTMNESGSFTMQVTKDSSETVFAKILEMVNESQSSLTKTATLIQRLESKYVSFVLFLFPFVILSGPFVFDWTWEMSWYRGMVYLIAVSPCALAASAIPTTLATISNLSRKGVLVKGGEYLSKLADLKAVSFDKTGTLTHGKPEVTDFEYDEELDEAELIDVVVSMEKQSNHPLASAIIKHFPGSGTLSLEVENIVGQGLSATYNNQHYRIGKPTSFDKVNPEYNQLKERLAQEGKTVVYIGREDWVVGLIALMDVPNEAAQSAVAYFKEAGIHTTMITGDAQLTGEAIGRKVGVDEVQANVMPEDKASIVKEQQKQYGLTAMLGDGVNDAPALVTADVGIAMGEGTDVAMDVADLVLMQNDLSKLAYAHRLTKKMNKITWQNIIFSMIVVVTLVTLNFLGKMDIGLGVVMHEGSTILVILNALRMLKSF</sequence>
<dbReference type="GO" id="GO:0019829">
    <property type="term" value="F:ATPase-coupled monoatomic cation transmembrane transporter activity"/>
    <property type="evidence" value="ECO:0007669"/>
    <property type="project" value="InterPro"/>
</dbReference>
<keyword evidence="16" id="KW-0378">Hydrolase</keyword>
<evidence type="ECO:0000256" key="11">
    <source>
        <dbReference type="ARBA" id="ARBA00022989"/>
    </source>
</evidence>
<dbReference type="PRINTS" id="PR00119">
    <property type="entry name" value="CATATPASE"/>
</dbReference>
<dbReference type="InterPro" id="IPR023214">
    <property type="entry name" value="HAD_sf"/>
</dbReference>
<comment type="similarity">
    <text evidence="2 14">Belongs to the cation transport ATPase (P-type) (TC 3.A.3) family. Type IB subfamily.</text>
</comment>
<dbReference type="Proteomes" id="UP000306420">
    <property type="component" value="Unassembled WGS sequence"/>
</dbReference>
<name>A0A5R9EFU8_9LACT</name>
<dbReference type="SFLD" id="SFLDF00027">
    <property type="entry name" value="p-type_atpase"/>
    <property type="match status" value="1"/>
</dbReference>
<dbReference type="InterPro" id="IPR023299">
    <property type="entry name" value="ATPase_P-typ_cyto_dom_N"/>
</dbReference>
<evidence type="ECO:0000256" key="6">
    <source>
        <dbReference type="ARBA" id="ARBA00022741"/>
    </source>
</evidence>
<dbReference type="GO" id="GO:0005524">
    <property type="term" value="F:ATP binding"/>
    <property type="evidence" value="ECO:0007669"/>
    <property type="project" value="UniProtKB-UniRule"/>
</dbReference>
<evidence type="ECO:0000256" key="9">
    <source>
        <dbReference type="ARBA" id="ARBA00022842"/>
    </source>
</evidence>
<keyword evidence="11 14" id="KW-1133">Transmembrane helix</keyword>
<dbReference type="InterPro" id="IPR051949">
    <property type="entry name" value="Cation_Transport_ATPase"/>
</dbReference>
<keyword evidence="12" id="KW-0186">Copper</keyword>
<reference evidence="16 17" key="1">
    <citation type="submission" date="2019-05" db="EMBL/GenBank/DDBJ databases">
        <title>The metagenome of a microbial culture collection derived from dairy environment covers the genomic content of the human microbiome.</title>
        <authorList>
            <person name="Roder T."/>
            <person name="Wuthrich D."/>
            <person name="Sattari Z."/>
            <person name="Von Ah U."/>
            <person name="Bar C."/>
            <person name="Ronchi F."/>
            <person name="Macpherson A.J."/>
            <person name="Ganal-Vonarburg S.C."/>
            <person name="Bruggmann R."/>
            <person name="Vergeres G."/>
        </authorList>
    </citation>
    <scope>NUCLEOTIDE SEQUENCE [LARGE SCALE GENOMIC DNA]</scope>
    <source>
        <strain evidence="16 17">FAM 24227</strain>
    </source>
</reference>
<evidence type="ECO:0000256" key="14">
    <source>
        <dbReference type="RuleBase" id="RU362081"/>
    </source>
</evidence>
<dbReference type="Gene3D" id="3.40.50.1000">
    <property type="entry name" value="HAD superfamily/HAD-like"/>
    <property type="match status" value="1"/>
</dbReference>
<dbReference type="SUPFAM" id="SSF81665">
    <property type="entry name" value="Calcium ATPase, transmembrane domain M"/>
    <property type="match status" value="1"/>
</dbReference>
<keyword evidence="7" id="KW-0406">Ion transport</keyword>
<evidence type="ECO:0000256" key="2">
    <source>
        <dbReference type="ARBA" id="ARBA00006024"/>
    </source>
</evidence>
<evidence type="ECO:0000256" key="8">
    <source>
        <dbReference type="ARBA" id="ARBA00022840"/>
    </source>
</evidence>
<feature type="transmembrane region" description="Helical" evidence="14">
    <location>
        <begin position="259"/>
        <end position="278"/>
    </location>
</feature>
<dbReference type="SUPFAM" id="SSF56784">
    <property type="entry name" value="HAD-like"/>
    <property type="match status" value="1"/>
</dbReference>
<dbReference type="PROSITE" id="PS00154">
    <property type="entry name" value="ATPASE_E1_E2"/>
    <property type="match status" value="1"/>
</dbReference>
<dbReference type="AlphaFoldDB" id="A0A5R9EFU8"/>
<feature type="transmembrane region" description="Helical" evidence="14">
    <location>
        <begin position="49"/>
        <end position="71"/>
    </location>
</feature>
<dbReference type="InterPro" id="IPR023298">
    <property type="entry name" value="ATPase_P-typ_TM_dom_sf"/>
</dbReference>
<evidence type="ECO:0000256" key="3">
    <source>
        <dbReference type="ARBA" id="ARBA00022475"/>
    </source>
</evidence>
<dbReference type="InterPro" id="IPR027256">
    <property type="entry name" value="P-typ_ATPase_IB"/>
</dbReference>
<comment type="subcellular location">
    <subcellularLocation>
        <location evidence="1">Cell membrane</location>
        <topology evidence="1">Multi-pass membrane protein</topology>
    </subcellularLocation>
</comment>
<keyword evidence="7" id="KW-0187">Copper transport</keyword>
<proteinExistence type="inferred from homology"/>
<dbReference type="CDD" id="cd07551">
    <property type="entry name" value="P-type_ATPase_HM_ZosA_PfeT-like"/>
    <property type="match status" value="1"/>
</dbReference>
<dbReference type="NCBIfam" id="TIGR01494">
    <property type="entry name" value="ATPase_P-type"/>
    <property type="match status" value="1"/>
</dbReference>
<evidence type="ECO:0000256" key="5">
    <source>
        <dbReference type="ARBA" id="ARBA00022723"/>
    </source>
</evidence>
<dbReference type="InterPro" id="IPR001757">
    <property type="entry name" value="P_typ_ATPase"/>
</dbReference>
<dbReference type="PANTHER" id="PTHR43079:SF1">
    <property type="entry name" value="CADMIUM_ZINC-TRANSPORTING ATPASE HMA1, CHLOROPLASTIC-RELATED"/>
    <property type="match status" value="1"/>
</dbReference>
<feature type="transmembrane region" description="Helical" evidence="14">
    <location>
        <begin position="83"/>
        <end position="101"/>
    </location>
</feature>
<evidence type="ECO:0000313" key="16">
    <source>
        <dbReference type="EMBL" id="TLQ48957.1"/>
    </source>
</evidence>
<dbReference type="NCBIfam" id="TIGR01512">
    <property type="entry name" value="ATPase-IB2_Cd"/>
    <property type="match status" value="1"/>
</dbReference>
<dbReference type="Pfam" id="PF00702">
    <property type="entry name" value="Hydrolase"/>
    <property type="match status" value="1"/>
</dbReference>
<evidence type="ECO:0000256" key="1">
    <source>
        <dbReference type="ARBA" id="ARBA00004651"/>
    </source>
</evidence>